<dbReference type="AlphaFoldDB" id="F5YPH6"/>
<dbReference type="HOGENOM" id="CLU_054162_0_0_12"/>
<dbReference type="OrthoDB" id="161361at2"/>
<protein>
    <submittedName>
        <fullName evidence="2">Putative methyltransferase CmuC</fullName>
    </submittedName>
</protein>
<dbReference type="Pfam" id="PF01208">
    <property type="entry name" value="URO-D"/>
    <property type="match status" value="1"/>
</dbReference>
<keyword evidence="2" id="KW-0489">Methyltransferase</keyword>
<dbReference type="eggNOG" id="COG0407">
    <property type="taxonomic scope" value="Bacteria"/>
</dbReference>
<proteinExistence type="predicted"/>
<dbReference type="GO" id="GO:0006779">
    <property type="term" value="P:porphyrin-containing compound biosynthetic process"/>
    <property type="evidence" value="ECO:0007669"/>
    <property type="project" value="InterPro"/>
</dbReference>
<feature type="domain" description="Uroporphyrinogen decarboxylase (URO-D)" evidence="1">
    <location>
        <begin position="213"/>
        <end position="414"/>
    </location>
</feature>
<dbReference type="PANTHER" id="PTHR47099">
    <property type="entry name" value="METHYLCOBAMIDE:COM METHYLTRANSFERASE MTBA"/>
    <property type="match status" value="1"/>
</dbReference>
<dbReference type="Gene3D" id="3.20.20.210">
    <property type="match status" value="1"/>
</dbReference>
<name>F5YPH6_TREPZ</name>
<keyword evidence="3" id="KW-1185">Reference proteome</keyword>
<evidence type="ECO:0000313" key="2">
    <source>
        <dbReference type="EMBL" id="AEF83958.1"/>
    </source>
</evidence>
<dbReference type="Proteomes" id="UP000009223">
    <property type="component" value="Chromosome"/>
</dbReference>
<dbReference type="PANTHER" id="PTHR47099:SF1">
    <property type="entry name" value="METHYLCOBAMIDE:COM METHYLTRANSFERASE MTBA"/>
    <property type="match status" value="1"/>
</dbReference>
<organism evidence="2 3">
    <name type="scientific">Treponema primitia (strain ATCC BAA-887 / DSM 12427 / ZAS-2)</name>
    <dbReference type="NCBI Taxonomy" id="545694"/>
    <lineage>
        <taxon>Bacteria</taxon>
        <taxon>Pseudomonadati</taxon>
        <taxon>Spirochaetota</taxon>
        <taxon>Spirochaetia</taxon>
        <taxon>Spirochaetales</taxon>
        <taxon>Treponemataceae</taxon>
        <taxon>Treponema</taxon>
    </lineage>
</organism>
<dbReference type="KEGG" id="tpi:TREPR_1522"/>
<dbReference type="GO" id="GO:0032259">
    <property type="term" value="P:methylation"/>
    <property type="evidence" value="ECO:0007669"/>
    <property type="project" value="UniProtKB-KW"/>
</dbReference>
<accession>F5YPH6</accession>
<gene>
    <name evidence="2" type="ordered locus">TREPR_1522</name>
</gene>
<dbReference type="InterPro" id="IPR038071">
    <property type="entry name" value="UROD/MetE-like_sf"/>
</dbReference>
<dbReference type="RefSeq" id="WP_015708585.1">
    <property type="nucleotide sequence ID" value="NC_015578.1"/>
</dbReference>
<evidence type="ECO:0000313" key="3">
    <source>
        <dbReference type="Proteomes" id="UP000009223"/>
    </source>
</evidence>
<dbReference type="EMBL" id="CP001843">
    <property type="protein sequence ID" value="AEF83958.1"/>
    <property type="molecule type" value="Genomic_DNA"/>
</dbReference>
<sequence length="417" mass="47044">MTSKERVRAALEHRQPDKVPVDFGSTAVTGISASTVYKLRKAFKLADKPIRVTCCYQLLGEIDEELLEKLDCDCIPIMAYNNMFGFRNDGWKPWTLFDGTPVLVPANFNTKVEQNGGIFQYPEGDTTAPPSGFIPKGGYYFDAIVRQEPFDDDNPSVKDNTEEFVPIKEEELRYAQQQAESLSKTERAVIGGIGGTALGDVSMVPAVFLKNPKGIRDITEWYVTMGSRQDFLKEVFDRQSEVAVENLKRYYQAVGDNIDILYLCGTDFGTQMAPMCSTVLFDEVYLPYYRRMTDWIHQNTKWKIFKHCCGSIMPLVPSLIKAGIDILNPVQNSAAGMDPGELKEKFGSKITFWGGGVDTQKTLPFGTPQEVYDQVIERIKIYNQNGGFVFNTIHNTQLNTPIENFLAMLEAVKQFRK</sequence>
<reference evidence="3" key="1">
    <citation type="submission" date="2009-12" db="EMBL/GenBank/DDBJ databases">
        <title>Complete sequence of Treponema primitia strain ZAS-2.</title>
        <authorList>
            <person name="Tetu S.G."/>
            <person name="Matson E."/>
            <person name="Ren Q."/>
            <person name="Seshadri R."/>
            <person name="Elbourne L."/>
            <person name="Hassan K.A."/>
            <person name="Durkin A."/>
            <person name="Radune D."/>
            <person name="Mohamoud Y."/>
            <person name="Shay R."/>
            <person name="Jin S."/>
            <person name="Zhang X."/>
            <person name="Lucey K."/>
            <person name="Ballor N.R."/>
            <person name="Ottesen E."/>
            <person name="Rosenthal R."/>
            <person name="Allen A."/>
            <person name="Leadbetter J.R."/>
            <person name="Paulsen I.T."/>
        </authorList>
    </citation>
    <scope>NUCLEOTIDE SEQUENCE [LARGE SCALE GENOMIC DNA]</scope>
    <source>
        <strain evidence="3">ATCC BAA-887 / DSM 12427 / ZAS-2</strain>
    </source>
</reference>
<reference evidence="2 3" key="2">
    <citation type="journal article" date="2011" name="ISME J.">
        <title>RNA-seq reveals cooperative metabolic interactions between two termite-gut spirochete species in co-culture.</title>
        <authorList>
            <person name="Rosenthal A.Z."/>
            <person name="Matson E.G."/>
            <person name="Eldar A."/>
            <person name="Leadbetter J.R."/>
        </authorList>
    </citation>
    <scope>NUCLEOTIDE SEQUENCE [LARGE SCALE GENOMIC DNA]</scope>
    <source>
        <strain evidence="3">ATCC BAA-887 / DSM 12427 / ZAS-2</strain>
    </source>
</reference>
<dbReference type="InterPro" id="IPR052024">
    <property type="entry name" value="Methanogen_methyltrans"/>
</dbReference>
<keyword evidence="2" id="KW-0808">Transferase</keyword>
<dbReference type="STRING" id="545694.TREPR_1522"/>
<dbReference type="GO" id="GO:0004853">
    <property type="term" value="F:uroporphyrinogen decarboxylase activity"/>
    <property type="evidence" value="ECO:0007669"/>
    <property type="project" value="InterPro"/>
</dbReference>
<dbReference type="InterPro" id="IPR000257">
    <property type="entry name" value="Uroporphyrinogen_deCOase"/>
</dbReference>
<dbReference type="SUPFAM" id="SSF51726">
    <property type="entry name" value="UROD/MetE-like"/>
    <property type="match status" value="1"/>
</dbReference>
<dbReference type="GO" id="GO:0008168">
    <property type="term" value="F:methyltransferase activity"/>
    <property type="evidence" value="ECO:0007669"/>
    <property type="project" value="UniProtKB-KW"/>
</dbReference>
<evidence type="ECO:0000259" key="1">
    <source>
        <dbReference type="Pfam" id="PF01208"/>
    </source>
</evidence>